<proteinExistence type="inferred from homology"/>
<dbReference type="GO" id="GO:0050515">
    <property type="term" value="F:4-(cytidine 5'-diphospho)-2-C-methyl-D-erythritol kinase activity"/>
    <property type="evidence" value="ECO:0007669"/>
    <property type="project" value="UniProtKB-EC"/>
</dbReference>
<evidence type="ECO:0000256" key="5">
    <source>
        <dbReference type="ARBA" id="ARBA00022741"/>
    </source>
</evidence>
<dbReference type="SUPFAM" id="SSF54211">
    <property type="entry name" value="Ribosomal protein S5 domain 2-like"/>
    <property type="match status" value="1"/>
</dbReference>
<comment type="catalytic activity">
    <reaction evidence="10">
        <text>4-CDP-2-C-methyl-D-erythritol + ATP = 4-CDP-2-C-methyl-D-erythritol 2-phosphate + ADP + H(+)</text>
        <dbReference type="Rhea" id="RHEA:18437"/>
        <dbReference type="ChEBI" id="CHEBI:15378"/>
        <dbReference type="ChEBI" id="CHEBI:30616"/>
        <dbReference type="ChEBI" id="CHEBI:57823"/>
        <dbReference type="ChEBI" id="CHEBI:57919"/>
        <dbReference type="ChEBI" id="CHEBI:456216"/>
        <dbReference type="EC" id="2.7.1.148"/>
    </reaction>
</comment>
<dbReference type="SUPFAM" id="SSF55060">
    <property type="entry name" value="GHMP Kinase, C-terminal domain"/>
    <property type="match status" value="1"/>
</dbReference>
<dbReference type="Pfam" id="PF00288">
    <property type="entry name" value="GHMP_kinases_N"/>
    <property type="match status" value="1"/>
</dbReference>
<dbReference type="PANTHER" id="PTHR43527:SF2">
    <property type="entry name" value="4-DIPHOSPHOCYTIDYL-2-C-METHYL-D-ERYTHRITOL KINASE, CHLOROPLASTIC"/>
    <property type="match status" value="1"/>
</dbReference>
<evidence type="ECO:0000259" key="12">
    <source>
        <dbReference type="Pfam" id="PF08544"/>
    </source>
</evidence>
<evidence type="ECO:0000256" key="7">
    <source>
        <dbReference type="ARBA" id="ARBA00022840"/>
    </source>
</evidence>
<evidence type="ECO:0000256" key="8">
    <source>
        <dbReference type="ARBA" id="ARBA00023229"/>
    </source>
</evidence>
<dbReference type="Pfam" id="PF08544">
    <property type="entry name" value="GHMP_kinases_C"/>
    <property type="match status" value="1"/>
</dbReference>
<feature type="domain" description="GHMP kinase N-terminal" evidence="11">
    <location>
        <begin position="75"/>
        <end position="151"/>
    </location>
</feature>
<dbReference type="NCBIfam" id="TIGR00154">
    <property type="entry name" value="ispE"/>
    <property type="match status" value="1"/>
</dbReference>
<keyword evidence="14" id="KW-1185">Reference proteome</keyword>
<dbReference type="Gene3D" id="3.30.70.890">
    <property type="entry name" value="GHMP kinase, C-terminal domain"/>
    <property type="match status" value="1"/>
</dbReference>
<dbReference type="Proteomes" id="UP000832011">
    <property type="component" value="Chromosome"/>
</dbReference>
<evidence type="ECO:0000256" key="9">
    <source>
        <dbReference type="ARBA" id="ARBA00032554"/>
    </source>
</evidence>
<dbReference type="Gene3D" id="3.30.230.10">
    <property type="match status" value="1"/>
</dbReference>
<dbReference type="InterPro" id="IPR013750">
    <property type="entry name" value="GHMP_kinase_C_dom"/>
</dbReference>
<evidence type="ECO:0000256" key="10">
    <source>
        <dbReference type="HAMAP-Rule" id="MF_00061"/>
    </source>
</evidence>
<evidence type="ECO:0000256" key="4">
    <source>
        <dbReference type="ARBA" id="ARBA00022679"/>
    </source>
</evidence>
<dbReference type="EMBL" id="CP091511">
    <property type="protein sequence ID" value="UOO88035.1"/>
    <property type="molecule type" value="Genomic_DNA"/>
</dbReference>
<sequence>MTLQNLPADAQAFLAPAKLNLMLHITGRRDDGYHLLETVFTFIGLYDTVHIRSRNDGQIVLHTLIDGVDAEQDLSVRAARALQQASGSTLGADLWVEKNIPMGGGLGGGSSDAATVLLALNQLWHTQLTRQQLMDLGLKLGADVPVFIFGQNSFASGIGEVLTEVSVPNQWYVVVKPNVHVATAKIFGHERLTRDSAPSIIRVFPRVQPLRNDMQAVVCEEYPEVAAALSRLKQFGAAMMTGSGACVFLACETESAAREVYAQVATEYEAYCVAGLDQHPLSTLK</sequence>
<evidence type="ECO:0000259" key="11">
    <source>
        <dbReference type="Pfam" id="PF00288"/>
    </source>
</evidence>
<feature type="active site" evidence="10">
    <location>
        <position position="143"/>
    </location>
</feature>
<dbReference type="InterPro" id="IPR006204">
    <property type="entry name" value="GHMP_kinase_N_dom"/>
</dbReference>
<comment type="function">
    <text evidence="10">Catalyzes the phosphorylation of the position 2 hydroxy group of 4-diphosphocytidyl-2C-methyl-D-erythritol.</text>
</comment>
<evidence type="ECO:0000256" key="1">
    <source>
        <dbReference type="ARBA" id="ARBA00009684"/>
    </source>
</evidence>
<evidence type="ECO:0000313" key="14">
    <source>
        <dbReference type="Proteomes" id="UP000832011"/>
    </source>
</evidence>
<evidence type="ECO:0000256" key="2">
    <source>
        <dbReference type="ARBA" id="ARBA00012052"/>
    </source>
</evidence>
<comment type="pathway">
    <text evidence="10">Isoprenoid biosynthesis; isopentenyl diphosphate biosynthesis via DXP pathway; isopentenyl diphosphate from 1-deoxy-D-xylulose 5-phosphate: step 3/6.</text>
</comment>
<feature type="domain" description="GHMP kinase C-terminal" evidence="12">
    <location>
        <begin position="213"/>
        <end position="269"/>
    </location>
</feature>
<dbReference type="InterPro" id="IPR014721">
    <property type="entry name" value="Ribsml_uS5_D2-typ_fold_subgr"/>
</dbReference>
<keyword evidence="8 10" id="KW-0414">Isoprene biosynthesis</keyword>
<keyword evidence="4 10" id="KW-0808">Transferase</keyword>
<accession>A0ABY4DZS6</accession>
<dbReference type="RefSeq" id="WP_058356531.1">
    <property type="nucleotide sequence ID" value="NZ_CABKVG010000009.1"/>
</dbReference>
<organism evidence="13 14">
    <name type="scientific">Vitreoscilla massiliensis</name>
    <dbReference type="NCBI Taxonomy" id="1689272"/>
    <lineage>
        <taxon>Bacteria</taxon>
        <taxon>Pseudomonadati</taxon>
        <taxon>Pseudomonadota</taxon>
        <taxon>Betaproteobacteria</taxon>
        <taxon>Neisseriales</taxon>
        <taxon>Neisseriaceae</taxon>
        <taxon>Vitreoscilla</taxon>
    </lineage>
</organism>
<gene>
    <name evidence="10 13" type="primary">ispE</name>
    <name evidence="13" type="ORF">LVJ82_11080</name>
</gene>
<comment type="similarity">
    <text evidence="1 10">Belongs to the GHMP kinase family. IspE subfamily.</text>
</comment>
<dbReference type="InterPro" id="IPR004424">
    <property type="entry name" value="IspE"/>
</dbReference>
<protein>
    <recommendedName>
        <fullName evidence="3 10">4-diphosphocytidyl-2-C-methyl-D-erythritol kinase</fullName>
        <shortName evidence="10">CMK</shortName>
        <ecNumber evidence="2 10">2.7.1.148</ecNumber>
    </recommendedName>
    <alternativeName>
        <fullName evidence="9 10">4-(cytidine-5'-diphospho)-2-C-methyl-D-erythritol kinase</fullName>
    </alternativeName>
</protein>
<keyword evidence="5 10" id="KW-0547">Nucleotide-binding</keyword>
<keyword evidence="6 10" id="KW-0418">Kinase</keyword>
<evidence type="ECO:0000313" key="13">
    <source>
        <dbReference type="EMBL" id="UOO88035.1"/>
    </source>
</evidence>
<evidence type="ECO:0000256" key="6">
    <source>
        <dbReference type="ARBA" id="ARBA00022777"/>
    </source>
</evidence>
<dbReference type="EC" id="2.7.1.148" evidence="2 10"/>
<dbReference type="PANTHER" id="PTHR43527">
    <property type="entry name" value="4-DIPHOSPHOCYTIDYL-2-C-METHYL-D-ERYTHRITOL KINASE, CHLOROPLASTIC"/>
    <property type="match status" value="1"/>
</dbReference>
<dbReference type="PIRSF" id="PIRSF010376">
    <property type="entry name" value="IspE"/>
    <property type="match status" value="1"/>
</dbReference>
<feature type="binding site" evidence="10">
    <location>
        <begin position="101"/>
        <end position="111"/>
    </location>
    <ligand>
        <name>ATP</name>
        <dbReference type="ChEBI" id="CHEBI:30616"/>
    </ligand>
</feature>
<dbReference type="HAMAP" id="MF_00061">
    <property type="entry name" value="IspE"/>
    <property type="match status" value="1"/>
</dbReference>
<evidence type="ECO:0000256" key="3">
    <source>
        <dbReference type="ARBA" id="ARBA00017473"/>
    </source>
</evidence>
<name>A0ABY4DZS6_9NEIS</name>
<keyword evidence="7 10" id="KW-0067">ATP-binding</keyword>
<feature type="active site" evidence="10">
    <location>
        <position position="18"/>
    </location>
</feature>
<reference evidence="13 14" key="1">
    <citation type="journal article" date="2022" name="Res Sq">
        <title>Evolution of multicellular longitudinally dividing oral cavity symbionts (Neisseriaceae).</title>
        <authorList>
            <person name="Nyongesa S."/>
            <person name="Weber P."/>
            <person name="Bernet E."/>
            <person name="Pullido F."/>
            <person name="Nieckarz M."/>
            <person name="Delaby M."/>
            <person name="Nieves C."/>
            <person name="Viehboeck T."/>
            <person name="Krause N."/>
            <person name="Rivera-Millot A."/>
            <person name="Nakamura A."/>
            <person name="Vischer N."/>
            <person name="VanNieuwenhze M."/>
            <person name="Brun Y."/>
            <person name="Cava F."/>
            <person name="Bulgheresi S."/>
            <person name="Veyrier F."/>
        </authorList>
    </citation>
    <scope>NUCLEOTIDE SEQUENCE [LARGE SCALE GENOMIC DNA]</scope>
    <source>
        <strain evidence="13 14">SN4</strain>
    </source>
</reference>
<dbReference type="InterPro" id="IPR036554">
    <property type="entry name" value="GHMP_kinase_C_sf"/>
</dbReference>
<dbReference type="InterPro" id="IPR020568">
    <property type="entry name" value="Ribosomal_Su5_D2-typ_SF"/>
</dbReference>